<name>A0A923N9E4_9BACT</name>
<feature type="region of interest" description="Disordered" evidence="1">
    <location>
        <begin position="75"/>
        <end position="114"/>
    </location>
</feature>
<organism evidence="2 3">
    <name type="scientific">Pontibacter cellulosilyticus</name>
    <dbReference type="NCBI Taxonomy" id="1720253"/>
    <lineage>
        <taxon>Bacteria</taxon>
        <taxon>Pseudomonadati</taxon>
        <taxon>Bacteroidota</taxon>
        <taxon>Cytophagia</taxon>
        <taxon>Cytophagales</taxon>
        <taxon>Hymenobacteraceae</taxon>
        <taxon>Pontibacter</taxon>
    </lineage>
</organism>
<reference evidence="2" key="1">
    <citation type="submission" date="2020-08" db="EMBL/GenBank/DDBJ databases">
        <title>Pontibacter sp. SD6 16S ribosomal RNA gene Genome sequencing and assembly.</title>
        <authorList>
            <person name="Kang M."/>
        </authorList>
    </citation>
    <scope>NUCLEOTIDE SEQUENCE</scope>
    <source>
        <strain evidence="2">SD6</strain>
    </source>
</reference>
<dbReference type="AlphaFoldDB" id="A0A923N9E4"/>
<evidence type="ECO:0000256" key="1">
    <source>
        <dbReference type="SAM" id="MobiDB-lite"/>
    </source>
</evidence>
<protein>
    <submittedName>
        <fullName evidence="2">Uncharacterized protein</fullName>
    </submittedName>
</protein>
<dbReference type="RefSeq" id="WP_187066869.1">
    <property type="nucleotide sequence ID" value="NZ_JACRVF010000002.1"/>
</dbReference>
<proteinExistence type="predicted"/>
<evidence type="ECO:0000313" key="2">
    <source>
        <dbReference type="EMBL" id="MBC5992840.1"/>
    </source>
</evidence>
<accession>A0A923N9E4</accession>
<sequence length="114" mass="14186">MRYRRSGRDHLSDIFYNVGDMNLGSVDDRLGFTREFTDATQDRMLRDERLEREHRMEEERRREAQYPSCRITDRPYGWHAERSRPSHWDYDRDRPPRDYTGRRPEGYDDRQTRW</sequence>
<gene>
    <name evidence="2" type="ORF">H8S84_08345</name>
</gene>
<keyword evidence="3" id="KW-1185">Reference proteome</keyword>
<comment type="caution">
    <text evidence="2">The sequence shown here is derived from an EMBL/GenBank/DDBJ whole genome shotgun (WGS) entry which is preliminary data.</text>
</comment>
<dbReference type="EMBL" id="JACRVF010000002">
    <property type="protein sequence ID" value="MBC5992840.1"/>
    <property type="molecule type" value="Genomic_DNA"/>
</dbReference>
<evidence type="ECO:0000313" key="3">
    <source>
        <dbReference type="Proteomes" id="UP000603640"/>
    </source>
</evidence>
<dbReference type="Proteomes" id="UP000603640">
    <property type="component" value="Unassembled WGS sequence"/>
</dbReference>
<feature type="compositionally biased region" description="Basic and acidic residues" evidence="1">
    <location>
        <begin position="79"/>
        <end position="114"/>
    </location>
</feature>